<evidence type="ECO:0000256" key="2">
    <source>
        <dbReference type="RuleBase" id="RU362097"/>
    </source>
</evidence>
<evidence type="ECO:0000313" key="3">
    <source>
        <dbReference type="EMBL" id="QJD29225.1"/>
    </source>
</evidence>
<keyword evidence="4" id="KW-1185">Reference proteome</keyword>
<keyword evidence="2" id="KW-1134">Transmembrane beta strand</keyword>
<evidence type="ECO:0000256" key="1">
    <source>
        <dbReference type="ARBA" id="ARBA00007613"/>
    </source>
</evidence>
<dbReference type="KEGG" id="metu:GNH96_04075"/>
<dbReference type="AlphaFoldDB" id="A0A858Q5Z2"/>
<sequence>MCKTLFDSARALLLRLALAAGAGLLLGGCNKIGPDFHRPEIKLTDTWLDVPKKTAKAADFRNWWKLFNDPVLDRLIEKAYQQNLDVQKAAIRIYQARAQLGIAKGYLFPQKQNVGMDTFYERISEFSPYYQGSDFHTFTYFQTGFDAMWELDIWGRFRRGIDAAGAELAASTLEYDDMVVTLTAEVAAAYVQIRTFHQRLVLARGNADLQERSFRIAESQFRNGLSTELDMQQAKALRQATLAEIASLEVGLRQSKNALSVLLGMQPSHLEKELGPNSDIPAARSEIAMGIPTDILRRRPDVRAQEYKAASQCAQIGIAASELLPRLSLVGTVSFNSGSIDGLDVANALSPSGLAGKFGPTVTWPIFQYGRLTNNVRVQDAKFQELLTDYRSTVLRALREVEDAIISLKKAEERVVSLADGVRASQRAAELAVRQYQNGLEDYTRVLNSELFLVQQQDRLTASRGDVARSVIAMYKALGGGWELREGRELLPPGVKKEMRERTDWNDLLEEPVGSEIN</sequence>
<evidence type="ECO:0000313" key="4">
    <source>
        <dbReference type="Proteomes" id="UP000503004"/>
    </source>
</evidence>
<dbReference type="PROSITE" id="PS51257">
    <property type="entry name" value="PROKAR_LIPOPROTEIN"/>
    <property type="match status" value="1"/>
</dbReference>
<organism evidence="3 4">
    <name type="scientific">Methylococcus geothermalis</name>
    <dbReference type="NCBI Taxonomy" id="2681310"/>
    <lineage>
        <taxon>Bacteria</taxon>
        <taxon>Pseudomonadati</taxon>
        <taxon>Pseudomonadota</taxon>
        <taxon>Gammaproteobacteria</taxon>
        <taxon>Methylococcales</taxon>
        <taxon>Methylococcaceae</taxon>
        <taxon>Methylococcus</taxon>
    </lineage>
</organism>
<dbReference type="Pfam" id="PF02321">
    <property type="entry name" value="OEP"/>
    <property type="match status" value="2"/>
</dbReference>
<comment type="subcellular location">
    <subcellularLocation>
        <location evidence="2">Cell outer membrane</location>
        <topology evidence="2">Lipid-anchor</topology>
    </subcellularLocation>
</comment>
<dbReference type="RefSeq" id="WP_169602517.1">
    <property type="nucleotide sequence ID" value="NZ_CP046565.1"/>
</dbReference>
<dbReference type="SUPFAM" id="SSF56954">
    <property type="entry name" value="Outer membrane efflux proteins (OEP)"/>
    <property type="match status" value="1"/>
</dbReference>
<comment type="similarity">
    <text evidence="1 2">Belongs to the outer membrane factor (OMF) (TC 1.B.17) family.</text>
</comment>
<dbReference type="Gene3D" id="2.20.200.10">
    <property type="entry name" value="Outer membrane efflux proteins (OEP)"/>
    <property type="match status" value="1"/>
</dbReference>
<keyword evidence="2" id="KW-0449">Lipoprotein</keyword>
<dbReference type="InterPro" id="IPR003423">
    <property type="entry name" value="OMP_efflux"/>
</dbReference>
<dbReference type="InterPro" id="IPR010131">
    <property type="entry name" value="MdtP/NodT-like"/>
</dbReference>
<dbReference type="NCBIfam" id="TIGR01845">
    <property type="entry name" value="outer_NodT"/>
    <property type="match status" value="1"/>
</dbReference>
<accession>A0A858Q5Z2</accession>
<dbReference type="GO" id="GO:0009279">
    <property type="term" value="C:cell outer membrane"/>
    <property type="evidence" value="ECO:0007669"/>
    <property type="project" value="UniProtKB-SubCell"/>
</dbReference>
<keyword evidence="2" id="KW-0564">Palmitate</keyword>
<dbReference type="Gene3D" id="1.20.1600.10">
    <property type="entry name" value="Outer membrane efflux proteins (OEP)"/>
    <property type="match status" value="1"/>
</dbReference>
<proteinExistence type="inferred from homology"/>
<dbReference type="EMBL" id="CP046565">
    <property type="protein sequence ID" value="QJD29225.1"/>
    <property type="molecule type" value="Genomic_DNA"/>
</dbReference>
<protein>
    <submittedName>
        <fullName evidence="3">Efflux transporter outer membrane subunit</fullName>
    </submittedName>
</protein>
<keyword evidence="2" id="KW-0472">Membrane</keyword>
<reference evidence="4" key="1">
    <citation type="submission" date="2019-12" db="EMBL/GenBank/DDBJ databases">
        <authorList>
            <person name="Awala S.I."/>
            <person name="Rhee S.K."/>
        </authorList>
    </citation>
    <scope>NUCLEOTIDE SEQUENCE [LARGE SCALE GENOMIC DNA]</scope>
    <source>
        <strain evidence="4">IM1</strain>
    </source>
</reference>
<keyword evidence="2" id="KW-0812">Transmembrane</keyword>
<dbReference type="PANTHER" id="PTHR30203:SF25">
    <property type="entry name" value="OUTER MEMBRANE PROTEIN-RELATED"/>
    <property type="match status" value="1"/>
</dbReference>
<dbReference type="GO" id="GO:0015562">
    <property type="term" value="F:efflux transmembrane transporter activity"/>
    <property type="evidence" value="ECO:0007669"/>
    <property type="project" value="InterPro"/>
</dbReference>
<name>A0A858Q5Z2_9GAMM</name>
<dbReference type="Proteomes" id="UP000503004">
    <property type="component" value="Chromosome"/>
</dbReference>
<dbReference type="PANTHER" id="PTHR30203">
    <property type="entry name" value="OUTER MEMBRANE CATION EFFLUX PROTEIN"/>
    <property type="match status" value="1"/>
</dbReference>
<gene>
    <name evidence="3" type="ORF">GNH96_04075</name>
</gene>